<dbReference type="PANTHER" id="PTHR30105">
    <property type="entry name" value="UNCHARACTERIZED YIBQ-RELATED"/>
    <property type="match status" value="1"/>
</dbReference>
<dbReference type="EMBL" id="SACS01000005">
    <property type="protein sequence ID" value="RVU40289.1"/>
    <property type="molecule type" value="Genomic_DNA"/>
</dbReference>
<name>A0A437R0K1_9GAMM</name>
<dbReference type="SUPFAM" id="SSF88713">
    <property type="entry name" value="Glycoside hydrolase/deacetylase"/>
    <property type="match status" value="1"/>
</dbReference>
<dbReference type="InterPro" id="IPR011330">
    <property type="entry name" value="Glyco_hydro/deAcase_b/a-brl"/>
</dbReference>
<evidence type="ECO:0000256" key="1">
    <source>
        <dbReference type="SAM" id="MobiDB-lite"/>
    </source>
</evidence>
<keyword evidence="3" id="KW-1185">Reference proteome</keyword>
<evidence type="ECO:0000313" key="3">
    <source>
        <dbReference type="Proteomes" id="UP000283077"/>
    </source>
</evidence>
<dbReference type="Pfam" id="PF04748">
    <property type="entry name" value="Polysacc_deac_2"/>
    <property type="match status" value="1"/>
</dbReference>
<dbReference type="GO" id="GO:0005975">
    <property type="term" value="P:carbohydrate metabolic process"/>
    <property type="evidence" value="ECO:0007669"/>
    <property type="project" value="InterPro"/>
</dbReference>
<organism evidence="2 3">
    <name type="scientific">Rheinheimera riviphila</name>
    <dbReference type="NCBI Taxonomy" id="1834037"/>
    <lineage>
        <taxon>Bacteria</taxon>
        <taxon>Pseudomonadati</taxon>
        <taxon>Pseudomonadota</taxon>
        <taxon>Gammaproteobacteria</taxon>
        <taxon>Chromatiales</taxon>
        <taxon>Chromatiaceae</taxon>
        <taxon>Rheinheimera</taxon>
    </lineage>
</organism>
<proteinExistence type="predicted"/>
<dbReference type="PANTHER" id="PTHR30105:SF2">
    <property type="entry name" value="DIVERGENT POLYSACCHARIDE DEACETYLASE SUPERFAMILY"/>
    <property type="match status" value="1"/>
</dbReference>
<dbReference type="AlphaFoldDB" id="A0A437R0K1"/>
<evidence type="ECO:0000313" key="2">
    <source>
        <dbReference type="EMBL" id="RVU40289.1"/>
    </source>
</evidence>
<gene>
    <name evidence="2" type="ORF">EOE67_06755</name>
</gene>
<dbReference type="RefSeq" id="WP_127698275.1">
    <property type="nucleotide sequence ID" value="NZ_SACS01000005.1"/>
</dbReference>
<dbReference type="InterPro" id="IPR006837">
    <property type="entry name" value="Divergent_DAC"/>
</dbReference>
<dbReference type="Proteomes" id="UP000283077">
    <property type="component" value="Unassembled WGS sequence"/>
</dbReference>
<dbReference type="OrthoDB" id="9784811at2"/>
<sequence>MLFAGFTAAVDAQTLPAKVAIIIDDIGYQKADPLLIQLPYALTFAVMPFAPQSQQMAELAALKHKEVMLHMPMEAVAQNHLLGKGALRRQMSKTQVQQALHLALAQVPQAIGVNNHMGSLYTSLPQQMDWTMQVMAERGLYFIDSKTTARSAVARATTTHQIKSRSRDIFLDNDKSHAALDKQFNQLIKLAKQQGSAVAIGHPYPETYRYLKRNLARLAASGVELVPASQLLDLPPVSLAAQQGTATPKTAAASAANRTESRAANETNWTVKARSDGKKVVKLSPQPEKVSAVGEAGSGSVSLVHNTDSQMTNPTTDPAGHSAPVAEIAAAAVAEPLQWHPPYKADLPGFVIPAVVMAAEWQLWFEDQRAVATTVPTAATPLLLLR</sequence>
<accession>A0A437R0K1</accession>
<dbReference type="CDD" id="cd10936">
    <property type="entry name" value="CE4_DAC2"/>
    <property type="match status" value="1"/>
</dbReference>
<reference evidence="2 3" key="1">
    <citation type="submission" date="2019-01" db="EMBL/GenBank/DDBJ databases">
        <authorList>
            <person name="Chen W.-M."/>
        </authorList>
    </citation>
    <scope>NUCLEOTIDE SEQUENCE [LARGE SCALE GENOMIC DNA]</scope>
    <source>
        <strain evidence="2 3">KYPC3</strain>
    </source>
</reference>
<dbReference type="Gene3D" id="3.20.20.370">
    <property type="entry name" value="Glycoside hydrolase/deacetylase"/>
    <property type="match status" value="1"/>
</dbReference>
<comment type="caution">
    <text evidence="2">The sequence shown here is derived from an EMBL/GenBank/DDBJ whole genome shotgun (WGS) entry which is preliminary data.</text>
</comment>
<feature type="compositionally biased region" description="Low complexity" evidence="1">
    <location>
        <begin position="290"/>
        <end position="299"/>
    </location>
</feature>
<protein>
    <submittedName>
        <fullName evidence="2">Divergent polysaccharide deacetylase family protein</fullName>
    </submittedName>
</protein>
<feature type="region of interest" description="Disordered" evidence="1">
    <location>
        <begin position="278"/>
        <end position="299"/>
    </location>
</feature>